<dbReference type="AlphaFoldDB" id="A0A4U1GF61"/>
<evidence type="ECO:0000313" key="2">
    <source>
        <dbReference type="EMBL" id="TKC62618.1"/>
    </source>
</evidence>
<dbReference type="InterPro" id="IPR025438">
    <property type="entry name" value="DUF4180"/>
</dbReference>
<organism evidence="2 3">
    <name type="scientific">Pedobacter hiemivivus</name>
    <dbReference type="NCBI Taxonomy" id="2530454"/>
    <lineage>
        <taxon>Bacteria</taxon>
        <taxon>Pseudomonadati</taxon>
        <taxon>Bacteroidota</taxon>
        <taxon>Sphingobacteriia</taxon>
        <taxon>Sphingobacteriales</taxon>
        <taxon>Sphingobacteriaceae</taxon>
        <taxon>Pedobacter</taxon>
    </lineage>
</organism>
<dbReference type="RefSeq" id="WP_136879956.1">
    <property type="nucleotide sequence ID" value="NZ_SWDX01000003.1"/>
</dbReference>
<evidence type="ECO:0000259" key="1">
    <source>
        <dbReference type="Pfam" id="PF13788"/>
    </source>
</evidence>
<reference evidence="2 3" key="1">
    <citation type="submission" date="2019-04" db="EMBL/GenBank/DDBJ databases">
        <title>Pedobacter sp. RP-1-16 sp. nov., isolated from Arctic soil.</title>
        <authorList>
            <person name="Dahal R.H."/>
            <person name="Kim D.-U."/>
        </authorList>
    </citation>
    <scope>NUCLEOTIDE SEQUENCE [LARGE SCALE GENOMIC DNA]</scope>
    <source>
        <strain evidence="2 3">RP-1-16</strain>
    </source>
</reference>
<dbReference type="EMBL" id="SWDX01000003">
    <property type="protein sequence ID" value="TKC62618.1"/>
    <property type="molecule type" value="Genomic_DNA"/>
</dbReference>
<proteinExistence type="predicted"/>
<dbReference type="Pfam" id="PF13788">
    <property type="entry name" value="DUF4180"/>
    <property type="match status" value="1"/>
</dbReference>
<comment type="caution">
    <text evidence="2">The sequence shown here is derived from an EMBL/GenBank/DDBJ whole genome shotgun (WGS) entry which is preliminary data.</text>
</comment>
<accession>A0A4U1GF61</accession>
<sequence>MRIISHQTAHLKTAEIISDDLLIVNAEDTLQLIVDIYYQGFDRILLFEKNVTPDFFDLKTRLAGEILQKFINYKMRLIIVGDFSKYPGQSLKDFIYESNKGKQINFLASFSESHY</sequence>
<gene>
    <name evidence="2" type="ORF">FBD94_09025</name>
</gene>
<dbReference type="Proteomes" id="UP000309594">
    <property type="component" value="Unassembled WGS sequence"/>
</dbReference>
<protein>
    <submittedName>
        <fullName evidence="2">DUF4180 domain-containing protein</fullName>
    </submittedName>
</protein>
<evidence type="ECO:0000313" key="3">
    <source>
        <dbReference type="Proteomes" id="UP000309594"/>
    </source>
</evidence>
<name>A0A4U1GF61_9SPHI</name>
<feature type="domain" description="DUF4180" evidence="1">
    <location>
        <begin position="11"/>
        <end position="112"/>
    </location>
</feature>